<dbReference type="GO" id="GO:0004527">
    <property type="term" value="F:exonuclease activity"/>
    <property type="evidence" value="ECO:0007669"/>
    <property type="project" value="UniProtKB-KW"/>
</dbReference>
<evidence type="ECO:0000256" key="11">
    <source>
        <dbReference type="ARBA" id="ARBA00023118"/>
    </source>
</evidence>
<evidence type="ECO:0000256" key="5">
    <source>
        <dbReference type="ARBA" id="ARBA00022722"/>
    </source>
</evidence>
<dbReference type="GO" id="GO:0051536">
    <property type="term" value="F:iron-sulfur cluster binding"/>
    <property type="evidence" value="ECO:0007669"/>
    <property type="project" value="UniProtKB-KW"/>
</dbReference>
<dbReference type="PANTHER" id="PTHR36531:SF6">
    <property type="entry name" value="DNA REPLICATION ATP-DEPENDENT HELICASE_NUCLEASE DNA2"/>
    <property type="match status" value="1"/>
</dbReference>
<evidence type="ECO:0000256" key="2">
    <source>
        <dbReference type="ARBA" id="ARBA00009189"/>
    </source>
</evidence>
<evidence type="ECO:0000256" key="10">
    <source>
        <dbReference type="ARBA" id="ARBA00023014"/>
    </source>
</evidence>
<evidence type="ECO:0000256" key="9">
    <source>
        <dbReference type="ARBA" id="ARBA00023004"/>
    </source>
</evidence>
<dbReference type="Gene3D" id="3.90.320.10">
    <property type="match status" value="1"/>
</dbReference>
<dbReference type="PANTHER" id="PTHR36531">
    <property type="entry name" value="CRISPR-ASSOCIATED EXONUCLEASE CAS4"/>
    <property type="match status" value="1"/>
</dbReference>
<evidence type="ECO:0000256" key="7">
    <source>
        <dbReference type="ARBA" id="ARBA00022801"/>
    </source>
</evidence>
<name>A0A3B1A064_9ZZZZ</name>
<evidence type="ECO:0000259" key="14">
    <source>
        <dbReference type="Pfam" id="PF01930"/>
    </source>
</evidence>
<protein>
    <recommendedName>
        <fullName evidence="4">CRISPR-associated exonuclease Cas4</fullName>
        <ecNumber evidence="3">3.1.12.1</ecNumber>
    </recommendedName>
</protein>
<organism evidence="15">
    <name type="scientific">hydrothermal vent metagenome</name>
    <dbReference type="NCBI Taxonomy" id="652676"/>
    <lineage>
        <taxon>unclassified sequences</taxon>
        <taxon>metagenomes</taxon>
        <taxon>ecological metagenomes</taxon>
    </lineage>
</organism>
<dbReference type="EMBL" id="UOFQ01000058">
    <property type="protein sequence ID" value="VAW87124.1"/>
    <property type="molecule type" value="Genomic_DNA"/>
</dbReference>
<keyword evidence="12" id="KW-0464">Manganese</keyword>
<keyword evidence="6" id="KW-0479">Metal-binding</keyword>
<keyword evidence="11" id="KW-0051">Antiviral defense</keyword>
<reference evidence="15" key="1">
    <citation type="submission" date="2018-06" db="EMBL/GenBank/DDBJ databases">
        <authorList>
            <person name="Zhirakovskaya E."/>
        </authorList>
    </citation>
    <scope>NUCLEOTIDE SEQUENCE</scope>
</reference>
<dbReference type="InterPro" id="IPR011604">
    <property type="entry name" value="PDDEXK-like_dom_sf"/>
</dbReference>
<keyword evidence="7" id="KW-0378">Hydrolase</keyword>
<keyword evidence="5" id="KW-0540">Nuclease</keyword>
<evidence type="ECO:0000313" key="15">
    <source>
        <dbReference type="EMBL" id="VAW87124.1"/>
    </source>
</evidence>
<accession>A0A3B1A064</accession>
<dbReference type="InterPro" id="IPR051827">
    <property type="entry name" value="Cas4_exonuclease"/>
</dbReference>
<keyword evidence="9" id="KW-0408">Iron</keyword>
<evidence type="ECO:0000256" key="12">
    <source>
        <dbReference type="ARBA" id="ARBA00023211"/>
    </source>
</evidence>
<dbReference type="EC" id="3.1.12.1" evidence="3"/>
<dbReference type="Pfam" id="PF01930">
    <property type="entry name" value="Cas_Cas4"/>
    <property type="match status" value="1"/>
</dbReference>
<dbReference type="InterPro" id="IPR022765">
    <property type="entry name" value="Dna2/Cas4_DUF83"/>
</dbReference>
<keyword evidence="8 15" id="KW-0269">Exonuclease</keyword>
<sequence>MSIEPQTLMLSALQHYAYCPRQFALIHIEQAWADNRFTAEGNILHERVDSGVAEQRKDTRYERGVMLKSERFKLTGKMDLLEIEQGDPPNYLPVEYKRGKPKIEDWDRVQVCAQALCIEEMRDTRVSEGAIWYWEVRRRETIQIDDALRATTVAAIDAAHAILASGKTPPPTDKIKRCRACSLVDLCEPGAFRQDHSSAYVEAIFSELMGSESNEN</sequence>
<evidence type="ECO:0000256" key="1">
    <source>
        <dbReference type="ARBA" id="ARBA00001966"/>
    </source>
</evidence>
<dbReference type="InterPro" id="IPR013343">
    <property type="entry name" value="CRISPR-assoc_prot_Cas4"/>
</dbReference>
<dbReference type="GO" id="GO:0046872">
    <property type="term" value="F:metal ion binding"/>
    <property type="evidence" value="ECO:0007669"/>
    <property type="project" value="UniProtKB-KW"/>
</dbReference>
<evidence type="ECO:0000256" key="6">
    <source>
        <dbReference type="ARBA" id="ARBA00022723"/>
    </source>
</evidence>
<gene>
    <name evidence="15" type="ORF">MNBD_GAMMA17-1932</name>
</gene>
<evidence type="ECO:0000256" key="13">
    <source>
        <dbReference type="ARBA" id="ARBA00033996"/>
    </source>
</evidence>
<evidence type="ECO:0000256" key="3">
    <source>
        <dbReference type="ARBA" id="ARBA00012768"/>
    </source>
</evidence>
<evidence type="ECO:0000256" key="8">
    <source>
        <dbReference type="ARBA" id="ARBA00022839"/>
    </source>
</evidence>
<keyword evidence="10" id="KW-0411">Iron-sulfur</keyword>
<evidence type="ECO:0000256" key="4">
    <source>
        <dbReference type="ARBA" id="ARBA00020049"/>
    </source>
</evidence>
<feature type="domain" description="DUF83" evidence="14">
    <location>
        <begin position="11"/>
        <end position="187"/>
    </location>
</feature>
<comment type="catalytic activity">
    <reaction evidence="13">
        <text>exonucleolytic cleavage in the 5'- to 3'-direction to yield nucleoside 3'-phosphates.</text>
        <dbReference type="EC" id="3.1.12.1"/>
    </reaction>
</comment>
<dbReference type="AlphaFoldDB" id="A0A3B1A064"/>
<comment type="cofactor">
    <cofactor evidence="1">
        <name>[4Fe-4S] cluster</name>
        <dbReference type="ChEBI" id="CHEBI:49883"/>
    </cofactor>
</comment>
<comment type="similarity">
    <text evidence="2">Belongs to the CRISPR-associated exonuclease Cas4 family.</text>
</comment>
<proteinExistence type="inferred from homology"/>
<dbReference type="NCBIfam" id="TIGR00372">
    <property type="entry name" value="cas4"/>
    <property type="match status" value="1"/>
</dbReference>
<dbReference type="GO" id="GO:0051607">
    <property type="term" value="P:defense response to virus"/>
    <property type="evidence" value="ECO:0007669"/>
    <property type="project" value="UniProtKB-KW"/>
</dbReference>